<protein>
    <submittedName>
        <fullName evidence="3">Uncharacterized protein</fullName>
    </submittedName>
</protein>
<evidence type="ECO:0000313" key="3">
    <source>
        <dbReference type="EMBL" id="KAG0536752.1"/>
    </source>
</evidence>
<dbReference type="AlphaFoldDB" id="A0A921RCW6"/>
<dbReference type="PANTHER" id="PTHR46702">
    <property type="entry name" value="DNA LIGASE (DUF1666)-RELATED"/>
    <property type="match status" value="1"/>
</dbReference>
<evidence type="ECO:0000313" key="4">
    <source>
        <dbReference type="Proteomes" id="UP000807115"/>
    </source>
</evidence>
<sequence>MRNNASGSSWCSRVAVLQQVLGPQASPHGFGFGLHQHRLGGDVDASSSSGGGMEEPAGAVMPAPPLLLFRALASLNLLLLVGYLLLLLLAKLFARLHHRATAKQDRASSRYDGRCDDHRTEAMPSTDEAEYAAADVVGGQQADTLFWFDEAVFEDSTLLLGHEGKDHHHLYAATETARCLQVESNFPVEESARISPRNLQSHRVDVEAEPTQQVHQEAKGGIAVVDVPATTFLEPEQRMSAPAPVAVPPENVSIEGNQSLRRDKQQESNRSGEDALRDADRAEHEEEGQQAGKSFSDEGQHDVKLFVNNRALADTRKLLLEGGVVAGGGGGGGAKAAQLQENENENDDKQEDKNGDSSRYGASTLTSESTSKSSVEWQSSTVTKDSETEYPFSSSSRRSSARWESYTLFRKYDEDMVYFHRVGAQKLTETESFRSIKYQPRSMSERIVQKLTPKPSAPKPMGLRDPYPELERAYVAQVCLTWEALNWNYTSFRRHNGSDGNIAARCCPARVAQEFQQFQVLLHRFIENEPYECGRRPEVYARIKNSTPKLLLVPEFRDEDDEKDDLISAVQFLLILEESIRTFMAFLRADKRSHYEMFREMVKRRASARSAVDQTLVVTLKKANKKKKSRLKDLTRPRRCLKRTRLREEEELSILLGLIDLKVVARVLRMPEITDQQLHWCEEKMNRVRIDLEGKLQRDPTPLFYPAH</sequence>
<dbReference type="Pfam" id="PF07891">
    <property type="entry name" value="DUF1666"/>
    <property type="match status" value="1"/>
</dbReference>
<dbReference type="PANTHER" id="PTHR46702:SF2">
    <property type="entry name" value="DNA LIGASE (DUF1666)"/>
    <property type="match status" value="1"/>
</dbReference>
<feature type="compositionally biased region" description="Basic and acidic residues" evidence="1">
    <location>
        <begin position="260"/>
        <end position="284"/>
    </location>
</feature>
<proteinExistence type="predicted"/>
<feature type="transmembrane region" description="Helical" evidence="2">
    <location>
        <begin position="67"/>
        <end position="89"/>
    </location>
</feature>
<feature type="region of interest" description="Disordered" evidence="1">
    <location>
        <begin position="239"/>
        <end position="299"/>
    </location>
</feature>
<keyword evidence="2" id="KW-1133">Transmembrane helix</keyword>
<comment type="caution">
    <text evidence="3">The sequence shown here is derived from an EMBL/GenBank/DDBJ whole genome shotgun (WGS) entry which is preliminary data.</text>
</comment>
<feature type="compositionally biased region" description="Low complexity" evidence="1">
    <location>
        <begin position="363"/>
        <end position="381"/>
    </location>
</feature>
<gene>
    <name evidence="3" type="ORF">BDA96_03G090800</name>
</gene>
<reference evidence="3" key="2">
    <citation type="submission" date="2020-10" db="EMBL/GenBank/DDBJ databases">
        <authorList>
            <person name="Cooper E.A."/>
            <person name="Brenton Z.W."/>
            <person name="Flinn B.S."/>
            <person name="Jenkins J."/>
            <person name="Shu S."/>
            <person name="Flowers D."/>
            <person name="Luo F."/>
            <person name="Wang Y."/>
            <person name="Xia P."/>
            <person name="Barry K."/>
            <person name="Daum C."/>
            <person name="Lipzen A."/>
            <person name="Yoshinaga Y."/>
            <person name="Schmutz J."/>
            <person name="Saski C."/>
            <person name="Vermerris W."/>
            <person name="Kresovich S."/>
        </authorList>
    </citation>
    <scope>NUCLEOTIDE SEQUENCE</scope>
</reference>
<reference evidence="3" key="1">
    <citation type="journal article" date="2019" name="BMC Genomics">
        <title>A new reference genome for Sorghum bicolor reveals high levels of sequence similarity between sweet and grain genotypes: implications for the genetics of sugar metabolism.</title>
        <authorList>
            <person name="Cooper E.A."/>
            <person name="Brenton Z.W."/>
            <person name="Flinn B.S."/>
            <person name="Jenkins J."/>
            <person name="Shu S."/>
            <person name="Flowers D."/>
            <person name="Luo F."/>
            <person name="Wang Y."/>
            <person name="Xia P."/>
            <person name="Barry K."/>
            <person name="Daum C."/>
            <person name="Lipzen A."/>
            <person name="Yoshinaga Y."/>
            <person name="Schmutz J."/>
            <person name="Saski C."/>
            <person name="Vermerris W."/>
            <person name="Kresovich S."/>
        </authorList>
    </citation>
    <scope>NUCLEOTIDE SEQUENCE</scope>
</reference>
<accession>A0A921RCW6</accession>
<keyword evidence="2" id="KW-0472">Membrane</keyword>
<keyword evidence="2" id="KW-0812">Transmembrane</keyword>
<dbReference type="Proteomes" id="UP000807115">
    <property type="component" value="Chromosome 3"/>
</dbReference>
<dbReference type="InterPro" id="IPR012870">
    <property type="entry name" value="DUF1666"/>
</dbReference>
<name>A0A921RCW6_SORBI</name>
<evidence type="ECO:0000256" key="1">
    <source>
        <dbReference type="SAM" id="MobiDB-lite"/>
    </source>
</evidence>
<organism evidence="3 4">
    <name type="scientific">Sorghum bicolor</name>
    <name type="common">Sorghum</name>
    <name type="synonym">Sorghum vulgare</name>
    <dbReference type="NCBI Taxonomy" id="4558"/>
    <lineage>
        <taxon>Eukaryota</taxon>
        <taxon>Viridiplantae</taxon>
        <taxon>Streptophyta</taxon>
        <taxon>Embryophyta</taxon>
        <taxon>Tracheophyta</taxon>
        <taxon>Spermatophyta</taxon>
        <taxon>Magnoliopsida</taxon>
        <taxon>Liliopsida</taxon>
        <taxon>Poales</taxon>
        <taxon>Poaceae</taxon>
        <taxon>PACMAD clade</taxon>
        <taxon>Panicoideae</taxon>
        <taxon>Andropogonodae</taxon>
        <taxon>Andropogoneae</taxon>
        <taxon>Sorghinae</taxon>
        <taxon>Sorghum</taxon>
    </lineage>
</organism>
<evidence type="ECO:0000256" key="2">
    <source>
        <dbReference type="SAM" id="Phobius"/>
    </source>
</evidence>
<dbReference type="EMBL" id="CM027682">
    <property type="protein sequence ID" value="KAG0536752.1"/>
    <property type="molecule type" value="Genomic_DNA"/>
</dbReference>
<feature type="region of interest" description="Disordered" evidence="1">
    <location>
        <begin position="326"/>
        <end position="395"/>
    </location>
</feature>